<comment type="caution">
    <text evidence="3">The sequence shown here is derived from an EMBL/GenBank/DDBJ whole genome shotgun (WGS) entry which is preliminary data.</text>
</comment>
<accession>A0ABU8TRY0</accession>
<feature type="domain" description="Amidase" evidence="2">
    <location>
        <begin position="61"/>
        <end position="478"/>
    </location>
</feature>
<dbReference type="InterPro" id="IPR006311">
    <property type="entry name" value="TAT_signal"/>
</dbReference>
<dbReference type="InterPro" id="IPR036928">
    <property type="entry name" value="AS_sf"/>
</dbReference>
<protein>
    <submittedName>
        <fullName evidence="3">Amidase family protein</fullName>
    </submittedName>
</protein>
<sequence length="505" mass="54830">MSNISRRVFLASTSAATISTFTSRIPASAAIASLRAHDEFIDYDALGLARLIKEKEITAKELTEVVIRRNEALNPIINCIATQAFERAREKAPVFSSSATFAGVPTLVKDMIDVAGLRRSDGSRLLATNVPNKSVKYIEALEASGLNIVGTTTVPEFASGLESELYGQTRNPWDLEYSCIASSSGAGAAVAAGFVPLVHGTDGGGSNRLPSHACGTFGFKPSRYRMFSGEADGGHDLFKTNNAISRTVRDSAALFNDTEDKSGKVYEPIGRVTGPSHMRLRIAYAPNGVKGYPTVASIREAQDEIANLLADLGHRVELIEHPVNGTEFFENFRFSFLPKFRPLLATVTAITGRAPAESGLLSRWTATMIETSRNFTDDQIKRGNAYFENAEAIYGGIFDKYDLLFTPVTPDETPRLGSIKPSESWDEKGHLFERVMSITAPTNAVGDCAIAVPLSTSRLTGMPVGSMFQAKAGSDKMLYELAYELEEALPWKDKWAPYSAKNIPV</sequence>
<dbReference type="SUPFAM" id="SSF75304">
    <property type="entry name" value="Amidase signature (AS) enzymes"/>
    <property type="match status" value="1"/>
</dbReference>
<dbReference type="InterPro" id="IPR000120">
    <property type="entry name" value="Amidase"/>
</dbReference>
<evidence type="ECO:0000313" key="3">
    <source>
        <dbReference type="EMBL" id="MEJ8476939.1"/>
    </source>
</evidence>
<organism evidence="3 4">
    <name type="scientific">Roseibium algae</name>
    <dbReference type="NCBI Taxonomy" id="3123038"/>
    <lineage>
        <taxon>Bacteria</taxon>
        <taxon>Pseudomonadati</taxon>
        <taxon>Pseudomonadota</taxon>
        <taxon>Alphaproteobacteria</taxon>
        <taxon>Hyphomicrobiales</taxon>
        <taxon>Stappiaceae</taxon>
        <taxon>Roseibium</taxon>
    </lineage>
</organism>
<reference evidence="3 4" key="1">
    <citation type="submission" date="2024-02" db="EMBL/GenBank/DDBJ databases">
        <title>Roseibium algae sp. nov., isolated from marine alga (Grateloupia sp.), showing potential in myo-inositol conversion.</title>
        <authorList>
            <person name="Wang Y."/>
        </authorList>
    </citation>
    <scope>NUCLEOTIDE SEQUENCE [LARGE SCALE GENOMIC DNA]</scope>
    <source>
        <strain evidence="3 4">H3510</strain>
    </source>
</reference>
<dbReference type="EMBL" id="JBAKIA010000035">
    <property type="protein sequence ID" value="MEJ8476939.1"/>
    <property type="molecule type" value="Genomic_DNA"/>
</dbReference>
<dbReference type="PANTHER" id="PTHR11895:SF7">
    <property type="entry name" value="GLUTAMYL-TRNA(GLN) AMIDOTRANSFERASE SUBUNIT A, MITOCHONDRIAL"/>
    <property type="match status" value="1"/>
</dbReference>
<dbReference type="PROSITE" id="PS51318">
    <property type="entry name" value="TAT"/>
    <property type="match status" value="1"/>
</dbReference>
<proteinExistence type="inferred from homology"/>
<evidence type="ECO:0000259" key="2">
    <source>
        <dbReference type="Pfam" id="PF01425"/>
    </source>
</evidence>
<keyword evidence="4" id="KW-1185">Reference proteome</keyword>
<evidence type="ECO:0000256" key="1">
    <source>
        <dbReference type="ARBA" id="ARBA00009199"/>
    </source>
</evidence>
<dbReference type="InterPro" id="IPR023631">
    <property type="entry name" value="Amidase_dom"/>
</dbReference>
<dbReference type="RefSeq" id="WP_340277809.1">
    <property type="nucleotide sequence ID" value="NZ_JBAKIA010000035.1"/>
</dbReference>
<comment type="similarity">
    <text evidence="1">Belongs to the amidase family.</text>
</comment>
<dbReference type="Pfam" id="PF01425">
    <property type="entry name" value="Amidase"/>
    <property type="match status" value="1"/>
</dbReference>
<evidence type="ECO:0000313" key="4">
    <source>
        <dbReference type="Proteomes" id="UP001385499"/>
    </source>
</evidence>
<name>A0ABU8TRY0_9HYPH</name>
<dbReference type="PANTHER" id="PTHR11895">
    <property type="entry name" value="TRANSAMIDASE"/>
    <property type="match status" value="1"/>
</dbReference>
<dbReference type="Proteomes" id="UP001385499">
    <property type="component" value="Unassembled WGS sequence"/>
</dbReference>
<gene>
    <name evidence="3" type="ORF">V6575_22930</name>
</gene>
<dbReference type="Gene3D" id="3.90.1300.10">
    <property type="entry name" value="Amidase signature (AS) domain"/>
    <property type="match status" value="1"/>
</dbReference>